<feature type="domain" description="Acyl-ACP thioesterase-like C-terminal" evidence="9">
    <location>
        <begin position="163"/>
        <end position="255"/>
    </location>
</feature>
<keyword evidence="5" id="KW-0809">Transit peptide</keyword>
<comment type="caution">
    <text evidence="10">The sequence shown here is derived from an EMBL/GenBank/DDBJ whole genome shotgun (WGS) entry which is preliminary data.</text>
</comment>
<evidence type="ECO:0000256" key="4">
    <source>
        <dbReference type="ARBA" id="ARBA00022832"/>
    </source>
</evidence>
<evidence type="ECO:0000259" key="9">
    <source>
        <dbReference type="Pfam" id="PF20791"/>
    </source>
</evidence>
<evidence type="ECO:0000256" key="7">
    <source>
        <dbReference type="ARBA" id="ARBA00023160"/>
    </source>
</evidence>
<feature type="domain" description="Acyl-ACP thioesterase N-terminal hotdog" evidence="8">
    <location>
        <begin position="4"/>
        <end position="130"/>
    </location>
</feature>
<keyword evidence="3" id="KW-0378">Hydrolase</keyword>
<evidence type="ECO:0000259" key="8">
    <source>
        <dbReference type="Pfam" id="PF01643"/>
    </source>
</evidence>
<keyword evidence="4" id="KW-0276">Fatty acid metabolism</keyword>
<evidence type="ECO:0000313" key="11">
    <source>
        <dbReference type="Proteomes" id="UP001519271"/>
    </source>
</evidence>
<accession>A0ABS4G2K3</accession>
<dbReference type="EMBL" id="JAGGKC010000008">
    <property type="protein sequence ID" value="MBP1918772.1"/>
    <property type="molecule type" value="Genomic_DNA"/>
</dbReference>
<organism evidence="10 11">
    <name type="scientific">Youngiibacter multivorans</name>
    <dbReference type="NCBI Taxonomy" id="937251"/>
    <lineage>
        <taxon>Bacteria</taxon>
        <taxon>Bacillati</taxon>
        <taxon>Bacillota</taxon>
        <taxon>Clostridia</taxon>
        <taxon>Eubacteriales</taxon>
        <taxon>Clostridiaceae</taxon>
        <taxon>Youngiibacter</taxon>
    </lineage>
</organism>
<keyword evidence="11" id="KW-1185">Reference proteome</keyword>
<gene>
    <name evidence="10" type="ORF">J2Z34_001252</name>
</gene>
<evidence type="ECO:0000256" key="3">
    <source>
        <dbReference type="ARBA" id="ARBA00022801"/>
    </source>
</evidence>
<name>A0ABS4G2K3_9CLOT</name>
<comment type="similarity">
    <text evidence="1">Belongs to the acyl-ACP thioesterase family.</text>
</comment>
<dbReference type="PANTHER" id="PTHR31727:SF6">
    <property type="entry name" value="OLEOYL-ACYL CARRIER PROTEIN THIOESTERASE 1, CHLOROPLASTIC"/>
    <property type="match status" value="1"/>
</dbReference>
<dbReference type="Gene3D" id="3.10.129.10">
    <property type="entry name" value="Hotdog Thioesterase"/>
    <property type="match status" value="1"/>
</dbReference>
<evidence type="ECO:0000313" key="10">
    <source>
        <dbReference type="EMBL" id="MBP1918772.1"/>
    </source>
</evidence>
<reference evidence="10 11" key="1">
    <citation type="submission" date="2021-03" db="EMBL/GenBank/DDBJ databases">
        <title>Genomic Encyclopedia of Type Strains, Phase IV (KMG-IV): sequencing the most valuable type-strain genomes for metagenomic binning, comparative biology and taxonomic classification.</title>
        <authorList>
            <person name="Goeker M."/>
        </authorList>
    </citation>
    <scope>NUCLEOTIDE SEQUENCE [LARGE SCALE GENOMIC DNA]</scope>
    <source>
        <strain evidence="10 11">DSM 6139</strain>
    </source>
</reference>
<proteinExistence type="inferred from homology"/>
<dbReference type="SUPFAM" id="SSF54637">
    <property type="entry name" value="Thioesterase/thiol ester dehydrase-isomerase"/>
    <property type="match status" value="2"/>
</dbReference>
<dbReference type="Pfam" id="PF20791">
    <property type="entry name" value="Acyl-ACP_TE_C"/>
    <property type="match status" value="1"/>
</dbReference>
<dbReference type="InterPro" id="IPR049427">
    <property type="entry name" value="Acyl-ACP_TE_C"/>
</dbReference>
<dbReference type="Pfam" id="PF01643">
    <property type="entry name" value="Acyl-ACP_TE"/>
    <property type="match status" value="1"/>
</dbReference>
<evidence type="ECO:0000256" key="2">
    <source>
        <dbReference type="ARBA" id="ARBA00022516"/>
    </source>
</evidence>
<evidence type="ECO:0000256" key="6">
    <source>
        <dbReference type="ARBA" id="ARBA00023098"/>
    </source>
</evidence>
<dbReference type="Proteomes" id="UP001519271">
    <property type="component" value="Unassembled WGS sequence"/>
</dbReference>
<keyword evidence="7" id="KW-0275">Fatty acid biosynthesis</keyword>
<keyword evidence="2" id="KW-0444">Lipid biosynthesis</keyword>
<protein>
    <submittedName>
        <fullName evidence="10">Acyl-ACP thioesterase</fullName>
    </submittedName>
</protein>
<dbReference type="InterPro" id="IPR002864">
    <property type="entry name" value="Acyl-ACP_thioesterase_NHD"/>
</dbReference>
<dbReference type="InterPro" id="IPR029069">
    <property type="entry name" value="HotDog_dom_sf"/>
</dbReference>
<dbReference type="RefSeq" id="WP_209458996.1">
    <property type="nucleotide sequence ID" value="NZ_JAGGKC010000008.1"/>
</dbReference>
<dbReference type="InterPro" id="IPR045023">
    <property type="entry name" value="FATA/B"/>
</dbReference>
<dbReference type="PANTHER" id="PTHR31727">
    <property type="entry name" value="OLEOYL-ACYL CARRIER PROTEIN THIOESTERASE 1, CHLOROPLASTIC"/>
    <property type="match status" value="1"/>
</dbReference>
<evidence type="ECO:0000256" key="5">
    <source>
        <dbReference type="ARBA" id="ARBA00022946"/>
    </source>
</evidence>
<sequence length="260" mass="30577">MRDFEKSIKIDYRDVDRFSDIRFDSLLQMLGTVSMYHTVGIGFEPDYMDGLGLMWVLRQWKVRLEETRYYARDLRFKTFAVFDKGVCSYRYYSILDDTDKIIGTAVAQWLVIDLEKRRMARIPESIAEVYIGKDKSLTKDQSAIVESIDTESLRRRRDVSWTSEKVIEVRFGEIDPNGHVNNVKYVEWAMETLKTPLDESFLVENHPLELTIVYKKEKMPLGHVVSKACLTGQDSYHEIFDEDGTLLSIIEMTWRQRELQ</sequence>
<evidence type="ECO:0000256" key="1">
    <source>
        <dbReference type="ARBA" id="ARBA00006500"/>
    </source>
</evidence>
<keyword evidence="6" id="KW-0443">Lipid metabolism</keyword>